<name>A0ACB8WTI8_9TELE</name>
<keyword evidence="2" id="KW-1185">Reference proteome</keyword>
<organism evidence="1 2">
    <name type="scientific">Scortum barcoo</name>
    <name type="common">barcoo grunter</name>
    <dbReference type="NCBI Taxonomy" id="214431"/>
    <lineage>
        <taxon>Eukaryota</taxon>
        <taxon>Metazoa</taxon>
        <taxon>Chordata</taxon>
        <taxon>Craniata</taxon>
        <taxon>Vertebrata</taxon>
        <taxon>Euteleostomi</taxon>
        <taxon>Actinopterygii</taxon>
        <taxon>Neopterygii</taxon>
        <taxon>Teleostei</taxon>
        <taxon>Neoteleostei</taxon>
        <taxon>Acanthomorphata</taxon>
        <taxon>Eupercaria</taxon>
        <taxon>Centrarchiformes</taxon>
        <taxon>Terapontoidei</taxon>
        <taxon>Terapontidae</taxon>
        <taxon>Scortum</taxon>
    </lineage>
</organism>
<evidence type="ECO:0000313" key="1">
    <source>
        <dbReference type="EMBL" id="KAI3370013.1"/>
    </source>
</evidence>
<dbReference type="Proteomes" id="UP000831701">
    <property type="component" value="Chromosome 7"/>
</dbReference>
<dbReference type="EMBL" id="CM041537">
    <property type="protein sequence ID" value="KAI3370013.1"/>
    <property type="molecule type" value="Genomic_DNA"/>
</dbReference>
<proteinExistence type="predicted"/>
<gene>
    <name evidence="1" type="ORF">L3Q82_024438</name>
</gene>
<evidence type="ECO:0000313" key="2">
    <source>
        <dbReference type="Proteomes" id="UP000831701"/>
    </source>
</evidence>
<comment type="caution">
    <text evidence="1">The sequence shown here is derived from an EMBL/GenBank/DDBJ whole genome shotgun (WGS) entry which is preliminary data.</text>
</comment>
<reference evidence="1" key="1">
    <citation type="submission" date="2022-04" db="EMBL/GenBank/DDBJ databases">
        <title>Jade perch genome.</title>
        <authorList>
            <person name="Chao B."/>
        </authorList>
    </citation>
    <scope>NUCLEOTIDE SEQUENCE</scope>
    <source>
        <strain evidence="1">CB-2022</strain>
    </source>
</reference>
<protein>
    <submittedName>
        <fullName evidence="1">Uncharacterized protein</fullName>
    </submittedName>
</protein>
<accession>A0ACB8WTI8</accession>
<sequence length="282" mass="32409">MSRINTQQGHHQLQKLLSQCKKKLQRIRVNLDWNRGKLSFSDPDTNTHIHTFTHTFTERMFPLIFTVDEVKISPLKVCVTVEQSSPFNIPSLHDPAVRRREERVPQRPASAHVGSHDPYGTSSDTGNRQDMVRHLPNEACKIKLATYGGQEDWDSFLLPFERQARKYGWTGAERVDRLHECLRGVAIRYVCSLPEHIREDYTLLKEQLTQRFGVKDPPTTVRRKLGELRQGKESAAEFAEEVRRLVSLAYPGTDLLLQDQLATDAFLKGLRNQKGSLRSNEP</sequence>